<accession>A0ABS4H450</accession>
<evidence type="ECO:0000313" key="2">
    <source>
        <dbReference type="EMBL" id="MBP1937304.1"/>
    </source>
</evidence>
<dbReference type="InterPro" id="IPR049945">
    <property type="entry name" value="AAA_22"/>
</dbReference>
<dbReference type="Proteomes" id="UP001519273">
    <property type="component" value="Unassembled WGS sequence"/>
</dbReference>
<sequence length="574" mass="65552">MIVRKPLRGRVEFAEYKDPGIKDYQGFPLIEALPEILDEMEAAKKIKILHKFDSNELILSPSRRKHCVERLSTFIIPLNTHLDIEQKMSIFIRKGYLSRNITNADNVRRMRYAMMHFKRPDIAELEKEKLNIPLPTSSGLGIIGISGAGKSSGISRILNIYPQIIVHEKYELNQLVWMKLDCPVTGTIKQLCLNFIHEISELMGGINYKDYEGFNTDELIRAMSSLALDHHLGVLVIDEIQYLNEVKSGGQALMLNFFNTLINTIGVPIVLIGTPKARHLFTQEFRNTKRITDQGSVDWDRLSKDKGDWETLLDYIWNHQWTLQKAELTPELEEAMYYETQGIPDLVIKIFKESQKRVIGKDELITTDVIHSVAQDQFKLLQPPLDALRSGKKDEMLKYLDIFMNYKPAQAITQEDKKIYANEYGIDLEEVINEQLQEKQLEEIINWLVSADFSEEVARGAAVETKTTDLYQWKRKAFQMASANQEKSSEKQSNTHVNEANAQATEADIKATGADTQITDANLQTTVASTKKAGFKPRGLLQVLESKEKNKNATLYQLIKKAGYVQDVRSRLGL</sequence>
<keyword evidence="3" id="KW-1185">Reference proteome</keyword>
<reference evidence="2 3" key="1">
    <citation type="submission" date="2021-03" db="EMBL/GenBank/DDBJ databases">
        <title>Genomic Encyclopedia of Type Strains, Phase IV (KMG-IV): sequencing the most valuable type-strain genomes for metagenomic binning, comparative biology and taxonomic classification.</title>
        <authorList>
            <person name="Goeker M."/>
        </authorList>
    </citation>
    <scope>NUCLEOTIDE SEQUENCE [LARGE SCALE GENOMIC DNA]</scope>
    <source>
        <strain evidence="2 3">DSM 23491</strain>
    </source>
</reference>
<feature type="domain" description="ORC1/DEAH AAA+ ATPase" evidence="1">
    <location>
        <begin position="142"/>
        <end position="281"/>
    </location>
</feature>
<protein>
    <recommendedName>
        <fullName evidence="1">ORC1/DEAH AAA+ ATPase domain-containing protein</fullName>
    </recommendedName>
</protein>
<comment type="caution">
    <text evidence="2">The sequence shown here is derived from an EMBL/GenBank/DDBJ whole genome shotgun (WGS) entry which is preliminary data.</text>
</comment>
<organism evidence="2 3">
    <name type="scientific">Paenibacillus sediminis</name>
    <dbReference type="NCBI Taxonomy" id="664909"/>
    <lineage>
        <taxon>Bacteria</taxon>
        <taxon>Bacillati</taxon>
        <taxon>Bacillota</taxon>
        <taxon>Bacilli</taxon>
        <taxon>Bacillales</taxon>
        <taxon>Paenibacillaceae</taxon>
        <taxon>Paenibacillus</taxon>
    </lineage>
</organism>
<dbReference type="Gene3D" id="3.40.50.300">
    <property type="entry name" value="P-loop containing nucleotide triphosphate hydrolases"/>
    <property type="match status" value="1"/>
</dbReference>
<evidence type="ECO:0000259" key="1">
    <source>
        <dbReference type="Pfam" id="PF13401"/>
    </source>
</evidence>
<name>A0ABS4H450_9BACL</name>
<dbReference type="SUPFAM" id="SSF52540">
    <property type="entry name" value="P-loop containing nucleoside triphosphate hydrolases"/>
    <property type="match status" value="1"/>
</dbReference>
<dbReference type="RefSeq" id="WP_209849451.1">
    <property type="nucleotide sequence ID" value="NZ_CBCRVE010000011.1"/>
</dbReference>
<dbReference type="Pfam" id="PF13401">
    <property type="entry name" value="AAA_22"/>
    <property type="match status" value="1"/>
</dbReference>
<gene>
    <name evidence="2" type="ORF">J2Z20_002197</name>
</gene>
<evidence type="ECO:0000313" key="3">
    <source>
        <dbReference type="Proteomes" id="UP001519273"/>
    </source>
</evidence>
<dbReference type="EMBL" id="JAGGKP010000004">
    <property type="protein sequence ID" value="MBP1937304.1"/>
    <property type="molecule type" value="Genomic_DNA"/>
</dbReference>
<proteinExistence type="predicted"/>
<dbReference type="InterPro" id="IPR027417">
    <property type="entry name" value="P-loop_NTPase"/>
</dbReference>